<dbReference type="InterPro" id="IPR005135">
    <property type="entry name" value="Endo/exonuclease/phosphatase"/>
</dbReference>
<dbReference type="SUPFAM" id="SSF56672">
    <property type="entry name" value="DNA/RNA polymerases"/>
    <property type="match status" value="1"/>
</dbReference>
<dbReference type="InterPro" id="IPR036691">
    <property type="entry name" value="Endo/exonu/phosph_ase_sf"/>
</dbReference>
<dbReference type="Gene3D" id="3.60.10.10">
    <property type="entry name" value="Endonuclease/exonuclease/phosphatase"/>
    <property type="match status" value="1"/>
</dbReference>
<dbReference type="InterPro" id="IPR000477">
    <property type="entry name" value="RT_dom"/>
</dbReference>
<name>A0A1R1XWS1_9FUNG</name>
<dbReference type="CDD" id="cd01650">
    <property type="entry name" value="RT_nLTR_like"/>
    <property type="match status" value="1"/>
</dbReference>
<dbReference type="STRING" id="133412.A0A1R1XWS1"/>
<dbReference type="GO" id="GO:0003824">
    <property type="term" value="F:catalytic activity"/>
    <property type="evidence" value="ECO:0007669"/>
    <property type="project" value="InterPro"/>
</dbReference>
<comment type="caution">
    <text evidence="2">The sequence shown here is derived from an EMBL/GenBank/DDBJ whole genome shotgun (WGS) entry which is preliminary data.</text>
</comment>
<keyword evidence="3" id="KW-1185">Reference proteome</keyword>
<reference evidence="2 3" key="1">
    <citation type="submission" date="2017-01" db="EMBL/GenBank/DDBJ databases">
        <authorList>
            <person name="Mah S.A."/>
            <person name="Swanson W.J."/>
            <person name="Moy G.W."/>
            <person name="Vacquier V.D."/>
        </authorList>
    </citation>
    <scope>NUCLEOTIDE SEQUENCE [LARGE SCALE GENOMIC DNA]</scope>
    <source>
        <strain evidence="2 3">GSMNP</strain>
    </source>
</reference>
<dbReference type="InterPro" id="IPR043502">
    <property type="entry name" value="DNA/RNA_pol_sf"/>
</dbReference>
<evidence type="ECO:0000259" key="1">
    <source>
        <dbReference type="PROSITE" id="PS50878"/>
    </source>
</evidence>
<dbReference type="Pfam" id="PF03372">
    <property type="entry name" value="Exo_endo_phos"/>
    <property type="match status" value="1"/>
</dbReference>
<gene>
    <name evidence="2" type="ORF">AYI70_g4936</name>
</gene>
<dbReference type="EMBL" id="LSSN01001580">
    <property type="protein sequence ID" value="OMJ19100.1"/>
    <property type="molecule type" value="Genomic_DNA"/>
</dbReference>
<dbReference type="Pfam" id="PF00078">
    <property type="entry name" value="RVT_1"/>
    <property type="match status" value="1"/>
</dbReference>
<protein>
    <submittedName>
        <fullName evidence="2">Transposon TX1 protein</fullName>
    </submittedName>
</protein>
<sequence>MTYNIRGYVGKRDEIDLLFSDYQPTIMALQETNLNAKSNRMRLQGYQTVESKSTLRAGGRGLAIGVRKESGLSISEMCQTPHWMTASVSGLFNNGNKISLFVANLHMPHQTNRRKLAILGLTKYLRKLHSKKKNSKILLLGDFNKDTQRTLCLLNRIGIGLRRAVVYNSKGTRMNMGKMGRMIDHIAYSGFSNSPNYTKVLKSVDLSDHLPVVSEWKIDSLKTPIPSIKIDAEKIKNSGESFTSNNRFLILADQEMDPETLVNRINTSIWETSEELAVIKTDKKHSTVLSKETIQTIKKRRKVFRKVSKDVSFEKEYSELKEKAIQLCREDRRNNKKAEINKVSDLMLGKKSRELWSWLKRFSGRFKSSATDGPIFDKNKKLITDAEEKADTWATHFEGLAKDNTGNSRIAKKWKSLERTSEIYKECDIQLTWTEICAALKSTPNNKSPGFDGVPSEVWKLVQHEDVPNSPFAKIIHKLISGIWDTERIPKQMDPSVIIPIPKKGDMRDPNNFRGISLIPTLAKVVSKVIARRLCDIDNKYNILAKEQAGFRSREECVAQATTLYEVVRRRKISGLSTWVGFIDFAKAYDRVPHQALLCKIKNSGIGGKLYRMIEALYRSPKMCVRVGDKISKLVEYNCGVRQGCPASPLLFDIYINDLLDGIKGVKIPGMEAEISGLLFADDAVVLAESPAELQIALEKISAWSQKWEMEINQE</sequence>
<dbReference type="OrthoDB" id="5534248at2759"/>
<dbReference type="Proteomes" id="UP000187283">
    <property type="component" value="Unassembled WGS sequence"/>
</dbReference>
<feature type="domain" description="Reverse transcriptase" evidence="1">
    <location>
        <begin position="482"/>
        <end position="715"/>
    </location>
</feature>
<feature type="non-terminal residue" evidence="2">
    <location>
        <position position="715"/>
    </location>
</feature>
<evidence type="ECO:0000313" key="2">
    <source>
        <dbReference type="EMBL" id="OMJ19100.1"/>
    </source>
</evidence>
<dbReference type="AlphaFoldDB" id="A0A1R1XWS1"/>
<dbReference type="PROSITE" id="PS50878">
    <property type="entry name" value="RT_POL"/>
    <property type="match status" value="1"/>
</dbReference>
<evidence type="ECO:0000313" key="3">
    <source>
        <dbReference type="Proteomes" id="UP000187283"/>
    </source>
</evidence>
<proteinExistence type="predicted"/>
<dbReference type="PANTHER" id="PTHR19446">
    <property type="entry name" value="REVERSE TRANSCRIPTASES"/>
    <property type="match status" value="1"/>
</dbReference>
<organism evidence="2 3">
    <name type="scientific">Smittium culicis</name>
    <dbReference type="NCBI Taxonomy" id="133412"/>
    <lineage>
        <taxon>Eukaryota</taxon>
        <taxon>Fungi</taxon>
        <taxon>Fungi incertae sedis</taxon>
        <taxon>Zoopagomycota</taxon>
        <taxon>Kickxellomycotina</taxon>
        <taxon>Harpellomycetes</taxon>
        <taxon>Harpellales</taxon>
        <taxon>Legeriomycetaceae</taxon>
        <taxon>Smittium</taxon>
    </lineage>
</organism>
<dbReference type="SUPFAM" id="SSF56219">
    <property type="entry name" value="DNase I-like"/>
    <property type="match status" value="1"/>
</dbReference>
<accession>A0A1R1XWS1</accession>